<keyword evidence="3" id="KW-1185">Reference proteome</keyword>
<feature type="compositionally biased region" description="Basic and acidic residues" evidence="1">
    <location>
        <begin position="87"/>
        <end position="107"/>
    </location>
</feature>
<sequence>MFLLSRCIEPCRAPGRGCKSGVGQGSGEEGDCCGQAEMQDGCEQDEGIWRVENVKDRNACAYTVRKPFKESEMTQGLREKVRKLVGQRREDGRRDAARLRSESDGSRGRQRRGRTSGTRSQLSGQDAVDGA</sequence>
<feature type="region of interest" description="Disordered" evidence="1">
    <location>
        <begin position="71"/>
        <end position="131"/>
    </location>
</feature>
<dbReference type="GeneID" id="13399445"/>
<dbReference type="InParanoid" id="F9XRP1"/>
<dbReference type="HOGENOM" id="CLU_1929244_0_0_1"/>
<dbReference type="KEGG" id="ztr:MYCGRDRAFT_106657"/>
<protein>
    <submittedName>
        <fullName evidence="2">Uncharacterized protein</fullName>
    </submittedName>
</protein>
<evidence type="ECO:0000256" key="1">
    <source>
        <dbReference type="SAM" id="MobiDB-lite"/>
    </source>
</evidence>
<name>F9XRP1_ZYMTI</name>
<reference evidence="2 3" key="1">
    <citation type="journal article" date="2011" name="PLoS Genet.">
        <title>Finished genome of the fungal wheat pathogen Mycosphaerella graminicola reveals dispensome structure, chromosome plasticity, and stealth pathogenesis.</title>
        <authorList>
            <person name="Goodwin S.B."/>
            <person name="Ben M'barek S."/>
            <person name="Dhillon B."/>
            <person name="Wittenberg A.H.J."/>
            <person name="Crane C.F."/>
            <person name="Hane J.K."/>
            <person name="Foster A.J."/>
            <person name="Van der Lee T.A.J."/>
            <person name="Grimwood J."/>
            <person name="Aerts A."/>
            <person name="Antoniw J."/>
            <person name="Bailey A."/>
            <person name="Bluhm B."/>
            <person name="Bowler J."/>
            <person name="Bristow J."/>
            <person name="van der Burgt A."/>
            <person name="Canto-Canche B."/>
            <person name="Churchill A.C.L."/>
            <person name="Conde-Ferraez L."/>
            <person name="Cools H.J."/>
            <person name="Coutinho P.M."/>
            <person name="Csukai M."/>
            <person name="Dehal P."/>
            <person name="De Wit P."/>
            <person name="Donzelli B."/>
            <person name="van de Geest H.C."/>
            <person name="van Ham R.C.H.J."/>
            <person name="Hammond-Kosack K.E."/>
            <person name="Henrissat B."/>
            <person name="Kilian A."/>
            <person name="Kobayashi A.K."/>
            <person name="Koopmann E."/>
            <person name="Kourmpetis Y."/>
            <person name="Kuzniar A."/>
            <person name="Lindquist E."/>
            <person name="Lombard V."/>
            <person name="Maliepaard C."/>
            <person name="Martins N."/>
            <person name="Mehrabi R."/>
            <person name="Nap J.P.H."/>
            <person name="Ponomarenko A."/>
            <person name="Rudd J.J."/>
            <person name="Salamov A."/>
            <person name="Schmutz J."/>
            <person name="Schouten H.J."/>
            <person name="Shapiro H."/>
            <person name="Stergiopoulos I."/>
            <person name="Torriani S.F.F."/>
            <person name="Tu H."/>
            <person name="de Vries R.P."/>
            <person name="Waalwijk C."/>
            <person name="Ware S.B."/>
            <person name="Wiebenga A."/>
            <person name="Zwiers L.-H."/>
            <person name="Oliver R.P."/>
            <person name="Grigoriev I.V."/>
            <person name="Kema G.H.J."/>
        </authorList>
    </citation>
    <scope>NUCLEOTIDE SEQUENCE [LARGE SCALE GENOMIC DNA]</scope>
    <source>
        <strain evidence="3">CBS 115943 / IPO323</strain>
    </source>
</reference>
<evidence type="ECO:0000313" key="3">
    <source>
        <dbReference type="Proteomes" id="UP000008062"/>
    </source>
</evidence>
<evidence type="ECO:0000313" key="2">
    <source>
        <dbReference type="EMBL" id="EGP82069.1"/>
    </source>
</evidence>
<dbReference type="Proteomes" id="UP000008062">
    <property type="component" value="Chromosome 18"/>
</dbReference>
<dbReference type="EMBL" id="CM001213">
    <property type="protein sequence ID" value="EGP82069.1"/>
    <property type="molecule type" value="Genomic_DNA"/>
</dbReference>
<gene>
    <name evidence="2" type="ORF">MYCGRDRAFT_106657</name>
</gene>
<dbReference type="RefSeq" id="XP_003847093.1">
    <property type="nucleotide sequence ID" value="XM_003847045.1"/>
</dbReference>
<dbReference type="AlphaFoldDB" id="F9XRP1"/>
<proteinExistence type="predicted"/>
<organism evidence="2 3">
    <name type="scientific">Zymoseptoria tritici (strain CBS 115943 / IPO323)</name>
    <name type="common">Speckled leaf blotch fungus</name>
    <name type="synonym">Septoria tritici</name>
    <dbReference type="NCBI Taxonomy" id="336722"/>
    <lineage>
        <taxon>Eukaryota</taxon>
        <taxon>Fungi</taxon>
        <taxon>Dikarya</taxon>
        <taxon>Ascomycota</taxon>
        <taxon>Pezizomycotina</taxon>
        <taxon>Dothideomycetes</taxon>
        <taxon>Dothideomycetidae</taxon>
        <taxon>Mycosphaerellales</taxon>
        <taxon>Mycosphaerellaceae</taxon>
        <taxon>Zymoseptoria</taxon>
    </lineage>
</organism>
<accession>F9XRP1</accession>
<feature type="compositionally biased region" description="Low complexity" evidence="1">
    <location>
        <begin position="115"/>
        <end position="124"/>
    </location>
</feature>